<dbReference type="PANTHER" id="PTHR33223">
    <property type="entry name" value="CCHC-TYPE DOMAIN-CONTAINING PROTEIN"/>
    <property type="match status" value="1"/>
</dbReference>
<dbReference type="AlphaFoldDB" id="A0A1U7WV35"/>
<organism evidence="2 3">
    <name type="scientific">Nicotiana sylvestris</name>
    <name type="common">Wood tobacco</name>
    <name type="synonym">South American tobacco</name>
    <dbReference type="NCBI Taxonomy" id="4096"/>
    <lineage>
        <taxon>Eukaryota</taxon>
        <taxon>Viridiplantae</taxon>
        <taxon>Streptophyta</taxon>
        <taxon>Embryophyta</taxon>
        <taxon>Tracheophyta</taxon>
        <taxon>Spermatophyta</taxon>
        <taxon>Magnoliopsida</taxon>
        <taxon>eudicotyledons</taxon>
        <taxon>Gunneridae</taxon>
        <taxon>Pentapetalae</taxon>
        <taxon>asterids</taxon>
        <taxon>lamiids</taxon>
        <taxon>Solanales</taxon>
        <taxon>Solanaceae</taxon>
        <taxon>Nicotianoideae</taxon>
        <taxon>Nicotianeae</taxon>
        <taxon>Nicotiana</taxon>
    </lineage>
</organism>
<feature type="compositionally biased region" description="Polar residues" evidence="1">
    <location>
        <begin position="206"/>
        <end position="220"/>
    </location>
</feature>
<gene>
    <name evidence="3" type="primary">LOC104227536</name>
</gene>
<name>A0A1U7WV35_NICSY</name>
<evidence type="ECO:0000313" key="3">
    <source>
        <dbReference type="RefSeq" id="XP_009778095.1"/>
    </source>
</evidence>
<reference evidence="2" key="1">
    <citation type="journal article" date="2013" name="Genome Biol.">
        <title>Reference genomes and transcriptomes of Nicotiana sylvestris and Nicotiana tomentosiformis.</title>
        <authorList>
            <person name="Sierro N."/>
            <person name="Battey J.N."/>
            <person name="Ouadi S."/>
            <person name="Bovet L."/>
            <person name="Goepfert S."/>
            <person name="Bakaher N."/>
            <person name="Peitsch M.C."/>
            <person name="Ivanov N.V."/>
        </authorList>
    </citation>
    <scope>NUCLEOTIDE SEQUENCE [LARGE SCALE GENOMIC DNA]</scope>
</reference>
<keyword evidence="2" id="KW-1185">Reference proteome</keyword>
<feature type="region of interest" description="Disordered" evidence="1">
    <location>
        <begin position="250"/>
        <end position="295"/>
    </location>
</feature>
<proteinExistence type="predicted"/>
<dbReference type="PANTHER" id="PTHR33223:SF11">
    <property type="entry name" value="ELEMENT PROTEIN, PUTATIVE-RELATED"/>
    <property type="match status" value="1"/>
</dbReference>
<dbReference type="Proteomes" id="UP000189701">
    <property type="component" value="Unplaced"/>
</dbReference>
<protein>
    <submittedName>
        <fullName evidence="3">Uncharacterized protein LOC104227536</fullName>
    </submittedName>
</protein>
<evidence type="ECO:0000256" key="1">
    <source>
        <dbReference type="SAM" id="MobiDB-lite"/>
    </source>
</evidence>
<sequence>MDSKKFIPKPFSLSATPKSIPKKFRMPEIPKYNRTTDPNEHVISYTCAIKGNDLEDDEIESVLWKKLGETLSNGAMIWYHNLPPNSIDPFSMLSDSSVKAHIGAIKVETRKLDLFKLKQNLIDYPSITLANVHNRYQLTLRVKDDQLGALFGYVYPVRPIDRVKRDIDREPKSNRDGFQLYNGDRRNSGFGRYFMRNERRNDRGQSSRGHMSNNGFNSPIGSKEASRLSEYSFNVDATTIVSTIGSIKNTKWPRPLQSNPAQKGSKPDMQISWHSQPQDSGLPIVQRGRSPVIQQ</sequence>
<feature type="region of interest" description="Disordered" evidence="1">
    <location>
        <begin position="199"/>
        <end position="221"/>
    </location>
</feature>
<evidence type="ECO:0000313" key="2">
    <source>
        <dbReference type="Proteomes" id="UP000189701"/>
    </source>
</evidence>
<dbReference type="RefSeq" id="XP_009778095.1">
    <property type="nucleotide sequence ID" value="XM_009779793.1"/>
</dbReference>
<reference evidence="3" key="2">
    <citation type="submission" date="2025-08" db="UniProtKB">
        <authorList>
            <consortium name="RefSeq"/>
        </authorList>
    </citation>
    <scope>IDENTIFICATION</scope>
    <source>
        <tissue evidence="3">Leaf</tissue>
    </source>
</reference>
<accession>A0A1U7WV35</accession>